<dbReference type="Gene3D" id="3.30.70.360">
    <property type="match status" value="1"/>
</dbReference>
<dbReference type="Pfam" id="PF01546">
    <property type="entry name" value="Peptidase_M20"/>
    <property type="match status" value="1"/>
</dbReference>
<feature type="domain" description="Peptidase M20 dimerisation" evidence="6">
    <location>
        <begin position="167"/>
        <end position="265"/>
    </location>
</feature>
<protein>
    <submittedName>
        <fullName evidence="7">Peptidase M20</fullName>
    </submittedName>
</protein>
<gene>
    <name evidence="7" type="ordered locus">Spirs_1195</name>
</gene>
<dbReference type="PROSITE" id="PS00758">
    <property type="entry name" value="ARGE_DAPE_CPG2_1"/>
    <property type="match status" value="1"/>
</dbReference>
<dbReference type="Proteomes" id="UP000002318">
    <property type="component" value="Chromosome"/>
</dbReference>
<comment type="similarity">
    <text evidence="2">Belongs to the peptidase M20A family.</text>
</comment>
<dbReference type="RefSeq" id="WP_013253788.1">
    <property type="nucleotide sequence ID" value="NC_014364.1"/>
</dbReference>
<dbReference type="SUPFAM" id="SSF55031">
    <property type="entry name" value="Bacterial exopeptidase dimerisation domain"/>
    <property type="match status" value="1"/>
</dbReference>
<name>E1R2P2_SEDSS</name>
<evidence type="ECO:0000259" key="6">
    <source>
        <dbReference type="Pfam" id="PF07687"/>
    </source>
</evidence>
<dbReference type="PANTHER" id="PTHR43808">
    <property type="entry name" value="ACETYLORNITHINE DEACETYLASE"/>
    <property type="match status" value="1"/>
</dbReference>
<dbReference type="HOGENOM" id="CLU_021802_2_0_12"/>
<dbReference type="GO" id="GO:0046872">
    <property type="term" value="F:metal ion binding"/>
    <property type="evidence" value="ECO:0007669"/>
    <property type="project" value="UniProtKB-KW"/>
</dbReference>
<dbReference type="eggNOG" id="COG0624">
    <property type="taxonomic scope" value="Bacteria"/>
</dbReference>
<accession>E1R2P2</accession>
<dbReference type="Gene3D" id="3.40.630.10">
    <property type="entry name" value="Zn peptidases"/>
    <property type="match status" value="1"/>
</dbReference>
<reference evidence="7 8" key="1">
    <citation type="journal article" date="2010" name="Stand. Genomic Sci.">
        <title>Complete genome sequence of Spirochaeta smaragdinae type strain (SEBR 4228).</title>
        <authorList>
            <person name="Mavromatis K."/>
            <person name="Yasawong M."/>
            <person name="Chertkov O."/>
            <person name="Lapidus A."/>
            <person name="Lucas S."/>
            <person name="Nolan M."/>
            <person name="Del Rio T.G."/>
            <person name="Tice H."/>
            <person name="Cheng J.F."/>
            <person name="Pitluck S."/>
            <person name="Liolios K."/>
            <person name="Ivanova N."/>
            <person name="Tapia R."/>
            <person name="Han C."/>
            <person name="Bruce D."/>
            <person name="Goodwin L."/>
            <person name="Pati A."/>
            <person name="Chen A."/>
            <person name="Palaniappan K."/>
            <person name="Land M."/>
            <person name="Hauser L."/>
            <person name="Chang Y.J."/>
            <person name="Jeffries C.D."/>
            <person name="Detter J.C."/>
            <person name="Rohde M."/>
            <person name="Brambilla E."/>
            <person name="Spring S."/>
            <person name="Goker M."/>
            <person name="Sikorski J."/>
            <person name="Woyke T."/>
            <person name="Bristow J."/>
            <person name="Eisen J.A."/>
            <person name="Markowitz V."/>
            <person name="Hugenholtz P."/>
            <person name="Klenk H.P."/>
            <person name="Kyrpides N.C."/>
        </authorList>
    </citation>
    <scope>NUCLEOTIDE SEQUENCE [LARGE SCALE GENOMIC DNA]</scope>
    <source>
        <strain evidence="8">DSM 11293 / JCM 15392 / SEBR 4228</strain>
    </source>
</reference>
<dbReference type="STRING" id="573413.Spirs_1195"/>
<evidence type="ECO:0000256" key="4">
    <source>
        <dbReference type="ARBA" id="ARBA00022801"/>
    </source>
</evidence>
<dbReference type="OrthoDB" id="9792335at2"/>
<dbReference type="AlphaFoldDB" id="E1R2P2"/>
<dbReference type="Pfam" id="PF07687">
    <property type="entry name" value="M20_dimer"/>
    <property type="match status" value="1"/>
</dbReference>
<keyword evidence="5" id="KW-0862">Zinc</keyword>
<evidence type="ECO:0000256" key="1">
    <source>
        <dbReference type="ARBA" id="ARBA00001947"/>
    </source>
</evidence>
<keyword evidence="8" id="KW-1185">Reference proteome</keyword>
<evidence type="ECO:0000313" key="7">
    <source>
        <dbReference type="EMBL" id="ADK80324.1"/>
    </source>
</evidence>
<dbReference type="InterPro" id="IPR050072">
    <property type="entry name" value="Peptidase_M20A"/>
</dbReference>
<dbReference type="InterPro" id="IPR001261">
    <property type="entry name" value="ArgE/DapE_CS"/>
</dbReference>
<dbReference type="KEGG" id="ssm:Spirs_1195"/>
<dbReference type="InterPro" id="IPR002933">
    <property type="entry name" value="Peptidase_M20"/>
</dbReference>
<dbReference type="InterPro" id="IPR036264">
    <property type="entry name" value="Bact_exopeptidase_dim_dom"/>
</dbReference>
<sequence length="368" mass="40601">MNGNLVNRDRLYTLLRDMVDIYSPSGKEEHLARFLVDYCVKQGIPVTLRQVDESRFNLEISADGATPELLFLGHIDTVPAFDIEEYSFFEENGLCRGLGTADMKGGCAALIEAFVTAFEGGFLPSNLLLSLVVGEEESGDGTEALLDAYQFRGALVAEPTGLVPCTSHYGYLETIITIFGYRRHAAMSDRESHAIRTMLSLLLSLEAFIEASQNDTVLNIRDLHSSESGFASPDRCSSTIDLHIAPGTDAARYARELDRFLRDQLSSISTSGYQLSMPFIADGYVMAENDPLSLLLKDVFDSLSLPWMPGSFRSHSDANLLRDAGCLPIILGPGTLSEAHTMNEFVEFDQVYRAADLYTRVLHALKRA</sequence>
<evidence type="ECO:0000256" key="3">
    <source>
        <dbReference type="ARBA" id="ARBA00022723"/>
    </source>
</evidence>
<keyword evidence="4" id="KW-0378">Hydrolase</keyword>
<dbReference type="GO" id="GO:0016787">
    <property type="term" value="F:hydrolase activity"/>
    <property type="evidence" value="ECO:0007669"/>
    <property type="project" value="UniProtKB-KW"/>
</dbReference>
<comment type="cofactor">
    <cofactor evidence="1">
        <name>Zn(2+)</name>
        <dbReference type="ChEBI" id="CHEBI:29105"/>
    </cofactor>
</comment>
<dbReference type="SUPFAM" id="SSF53187">
    <property type="entry name" value="Zn-dependent exopeptidases"/>
    <property type="match status" value="1"/>
</dbReference>
<evidence type="ECO:0000256" key="5">
    <source>
        <dbReference type="ARBA" id="ARBA00022833"/>
    </source>
</evidence>
<dbReference type="PANTHER" id="PTHR43808:SF8">
    <property type="entry name" value="PEPTIDASE M20 DIMERISATION DOMAIN-CONTAINING PROTEIN"/>
    <property type="match status" value="1"/>
</dbReference>
<evidence type="ECO:0000313" key="8">
    <source>
        <dbReference type="Proteomes" id="UP000002318"/>
    </source>
</evidence>
<dbReference type="EMBL" id="CP002116">
    <property type="protein sequence ID" value="ADK80324.1"/>
    <property type="molecule type" value="Genomic_DNA"/>
</dbReference>
<dbReference type="PROSITE" id="PS00759">
    <property type="entry name" value="ARGE_DAPE_CPG2_2"/>
    <property type="match status" value="1"/>
</dbReference>
<keyword evidence="3" id="KW-0479">Metal-binding</keyword>
<dbReference type="InterPro" id="IPR011650">
    <property type="entry name" value="Peptidase_M20_dimer"/>
</dbReference>
<evidence type="ECO:0000256" key="2">
    <source>
        <dbReference type="ARBA" id="ARBA00006247"/>
    </source>
</evidence>
<proteinExistence type="inferred from homology"/>
<organism evidence="7 8">
    <name type="scientific">Sediminispirochaeta smaragdinae (strain DSM 11293 / JCM 15392 / SEBR 4228)</name>
    <name type="common">Spirochaeta smaragdinae</name>
    <dbReference type="NCBI Taxonomy" id="573413"/>
    <lineage>
        <taxon>Bacteria</taxon>
        <taxon>Pseudomonadati</taxon>
        <taxon>Spirochaetota</taxon>
        <taxon>Spirochaetia</taxon>
        <taxon>Spirochaetales</taxon>
        <taxon>Spirochaetaceae</taxon>
        <taxon>Sediminispirochaeta</taxon>
    </lineage>
</organism>